<dbReference type="HAMAP" id="MF_00004">
    <property type="entry name" value="Aden_phosphoribosyltr"/>
    <property type="match status" value="1"/>
</dbReference>
<dbReference type="GO" id="GO:0016208">
    <property type="term" value="F:AMP binding"/>
    <property type="evidence" value="ECO:0007669"/>
    <property type="project" value="TreeGrafter"/>
</dbReference>
<dbReference type="InterPro" id="IPR005764">
    <property type="entry name" value="Ade_phspho_trans"/>
</dbReference>
<comment type="similarity">
    <text evidence="5 12">Belongs to the purine/pyrimidine phosphoribosyltransferase family.</text>
</comment>
<dbReference type="UniPathway" id="UPA00588">
    <property type="reaction ID" value="UER00646"/>
</dbReference>
<dbReference type="GO" id="GO:0006166">
    <property type="term" value="P:purine ribonucleoside salvage"/>
    <property type="evidence" value="ECO:0007669"/>
    <property type="project" value="UniProtKB-UniRule"/>
</dbReference>
<dbReference type="EC" id="2.4.2.7" evidence="7 12"/>
<dbReference type="EMBL" id="LR217737">
    <property type="protein sequence ID" value="VFP87451.1"/>
    <property type="molecule type" value="Genomic_DNA"/>
</dbReference>
<evidence type="ECO:0000256" key="12">
    <source>
        <dbReference type="HAMAP-Rule" id="MF_00004"/>
    </source>
</evidence>
<comment type="pathway">
    <text evidence="4 12">Purine metabolism; AMP biosynthesis via salvage pathway; AMP from adenine: step 1/1.</text>
</comment>
<dbReference type="Proteomes" id="UP000294289">
    <property type="component" value="Chromosome"/>
</dbReference>
<comment type="catalytic activity">
    <reaction evidence="1 12">
        <text>AMP + diphosphate = 5-phospho-alpha-D-ribose 1-diphosphate + adenine</text>
        <dbReference type="Rhea" id="RHEA:16609"/>
        <dbReference type="ChEBI" id="CHEBI:16708"/>
        <dbReference type="ChEBI" id="CHEBI:33019"/>
        <dbReference type="ChEBI" id="CHEBI:58017"/>
        <dbReference type="ChEBI" id="CHEBI:456215"/>
        <dbReference type="EC" id="2.4.2.7"/>
    </reaction>
</comment>
<evidence type="ECO:0000256" key="1">
    <source>
        <dbReference type="ARBA" id="ARBA00000868"/>
    </source>
</evidence>
<dbReference type="OrthoDB" id="9803963at2"/>
<keyword evidence="11 12" id="KW-0660">Purine salvage</keyword>
<evidence type="ECO:0000313" key="14">
    <source>
        <dbReference type="EMBL" id="VFP87451.1"/>
    </source>
</evidence>
<dbReference type="PANTHER" id="PTHR32315:SF3">
    <property type="entry name" value="ADENINE PHOSPHORIBOSYLTRANSFERASE"/>
    <property type="match status" value="1"/>
</dbReference>
<dbReference type="PANTHER" id="PTHR32315">
    <property type="entry name" value="ADENINE PHOSPHORIBOSYLTRANSFERASE"/>
    <property type="match status" value="1"/>
</dbReference>
<dbReference type="CDD" id="cd06223">
    <property type="entry name" value="PRTases_typeI"/>
    <property type="match status" value="1"/>
</dbReference>
<dbReference type="AlphaFoldDB" id="A0A803FT09"/>
<dbReference type="GO" id="GO:0002055">
    <property type="term" value="F:adenine binding"/>
    <property type="evidence" value="ECO:0007669"/>
    <property type="project" value="TreeGrafter"/>
</dbReference>
<proteinExistence type="inferred from homology"/>
<evidence type="ECO:0000256" key="3">
    <source>
        <dbReference type="ARBA" id="ARBA00004496"/>
    </source>
</evidence>
<gene>
    <name evidence="12 14" type="primary">apt</name>
    <name evidence="14" type="ORF">ERCIPICE3303_131</name>
</gene>
<dbReference type="NCBIfam" id="TIGR01090">
    <property type="entry name" value="apt"/>
    <property type="match status" value="1"/>
</dbReference>
<name>A0A803FT09_9GAMM</name>
<comment type="subcellular location">
    <subcellularLocation>
        <location evidence="3 12">Cytoplasm</location>
    </subcellularLocation>
</comment>
<evidence type="ECO:0000256" key="4">
    <source>
        <dbReference type="ARBA" id="ARBA00004659"/>
    </source>
</evidence>
<dbReference type="RefSeq" id="WP_157990833.1">
    <property type="nucleotide sequence ID" value="NZ_LR217737.1"/>
</dbReference>
<evidence type="ECO:0000256" key="8">
    <source>
        <dbReference type="ARBA" id="ARBA00022490"/>
    </source>
</evidence>
<dbReference type="FunFam" id="3.40.50.2020:FF:000004">
    <property type="entry name" value="Adenine phosphoribosyltransferase"/>
    <property type="match status" value="1"/>
</dbReference>
<dbReference type="InterPro" id="IPR000836">
    <property type="entry name" value="PRTase_dom"/>
</dbReference>
<dbReference type="NCBIfam" id="NF002634">
    <property type="entry name" value="PRK02304.1-3"/>
    <property type="match status" value="1"/>
</dbReference>
<comment type="subunit">
    <text evidence="6 12">Homodimer.</text>
</comment>
<organism evidence="14 15">
    <name type="scientific">Candidatus Erwinia haradaeae</name>
    <dbReference type="NCBI Taxonomy" id="1922217"/>
    <lineage>
        <taxon>Bacteria</taxon>
        <taxon>Pseudomonadati</taxon>
        <taxon>Pseudomonadota</taxon>
        <taxon>Gammaproteobacteria</taxon>
        <taxon>Enterobacterales</taxon>
        <taxon>Erwiniaceae</taxon>
        <taxon>Erwinia</taxon>
    </lineage>
</organism>
<evidence type="ECO:0000256" key="2">
    <source>
        <dbReference type="ARBA" id="ARBA00003968"/>
    </source>
</evidence>
<keyword evidence="9 12" id="KW-0328">Glycosyltransferase</keyword>
<evidence type="ECO:0000259" key="13">
    <source>
        <dbReference type="Pfam" id="PF00156"/>
    </source>
</evidence>
<dbReference type="GO" id="GO:0003999">
    <property type="term" value="F:adenine phosphoribosyltransferase activity"/>
    <property type="evidence" value="ECO:0007669"/>
    <property type="project" value="UniProtKB-UniRule"/>
</dbReference>
<evidence type="ECO:0000256" key="5">
    <source>
        <dbReference type="ARBA" id="ARBA00008391"/>
    </source>
</evidence>
<dbReference type="NCBIfam" id="NF002632">
    <property type="entry name" value="PRK02304.1-1"/>
    <property type="match status" value="1"/>
</dbReference>
<dbReference type="InterPro" id="IPR050054">
    <property type="entry name" value="UPRTase/APRTase"/>
</dbReference>
<dbReference type="Pfam" id="PF00156">
    <property type="entry name" value="Pribosyltran"/>
    <property type="match status" value="1"/>
</dbReference>
<evidence type="ECO:0000256" key="9">
    <source>
        <dbReference type="ARBA" id="ARBA00022676"/>
    </source>
</evidence>
<evidence type="ECO:0000256" key="7">
    <source>
        <dbReference type="ARBA" id="ARBA00011893"/>
    </source>
</evidence>
<reference evidence="14 15" key="1">
    <citation type="submission" date="2019-02" db="EMBL/GenBank/DDBJ databases">
        <authorList>
            <person name="Manzano-Marin A."/>
            <person name="Manzano-Marin A."/>
        </authorList>
    </citation>
    <scope>NUCLEOTIDE SEQUENCE [LARGE SCALE GENOMIC DNA]</scope>
    <source>
        <strain evidence="14 15">ErCipiceae</strain>
    </source>
</reference>
<sequence>MINTTIQLEFLKNSIKSIPDYPKPGIIFRDITSLLADPQAFALSVELVAQRYRNTKISKVVGPEARGFLFGAPIALELGVGFLPVRKFGKLPRKTFSEYYSLEYGSGVLEVHCDAIHPGDIVLVVDDVLATGGTIEATVKLIHRAGGCITDAAFIINLFDLGGEALLQSYGVKSYSLLKFPGKSSI</sequence>
<dbReference type="GO" id="GO:0005737">
    <property type="term" value="C:cytoplasm"/>
    <property type="evidence" value="ECO:0007669"/>
    <property type="project" value="UniProtKB-SubCell"/>
</dbReference>
<keyword evidence="8 12" id="KW-0963">Cytoplasm</keyword>
<evidence type="ECO:0000256" key="10">
    <source>
        <dbReference type="ARBA" id="ARBA00022679"/>
    </source>
</evidence>
<dbReference type="GO" id="GO:0044209">
    <property type="term" value="P:AMP salvage"/>
    <property type="evidence" value="ECO:0007669"/>
    <property type="project" value="UniProtKB-UniRule"/>
</dbReference>
<dbReference type="Gene3D" id="3.40.50.2020">
    <property type="match status" value="1"/>
</dbReference>
<feature type="domain" description="Phosphoribosyltransferase" evidence="13">
    <location>
        <begin position="32"/>
        <end position="153"/>
    </location>
</feature>
<evidence type="ECO:0000256" key="11">
    <source>
        <dbReference type="ARBA" id="ARBA00022726"/>
    </source>
</evidence>
<comment type="function">
    <text evidence="2 12">Catalyzes a salvage reaction resulting in the formation of AMP, that is energically less costly than de novo synthesis.</text>
</comment>
<dbReference type="GO" id="GO:0006168">
    <property type="term" value="P:adenine salvage"/>
    <property type="evidence" value="ECO:0007669"/>
    <property type="project" value="InterPro"/>
</dbReference>
<dbReference type="NCBIfam" id="NF002636">
    <property type="entry name" value="PRK02304.1-5"/>
    <property type="match status" value="1"/>
</dbReference>
<evidence type="ECO:0000256" key="6">
    <source>
        <dbReference type="ARBA" id="ARBA00011738"/>
    </source>
</evidence>
<accession>A0A803FT09</accession>
<protein>
    <recommendedName>
        <fullName evidence="7 12">Adenine phosphoribosyltransferase</fullName>
        <shortName evidence="12">APRT</shortName>
        <ecNumber evidence="7 12">2.4.2.7</ecNumber>
    </recommendedName>
</protein>
<evidence type="ECO:0000313" key="15">
    <source>
        <dbReference type="Proteomes" id="UP000294289"/>
    </source>
</evidence>
<dbReference type="InterPro" id="IPR029057">
    <property type="entry name" value="PRTase-like"/>
</dbReference>
<dbReference type="SUPFAM" id="SSF53271">
    <property type="entry name" value="PRTase-like"/>
    <property type="match status" value="1"/>
</dbReference>
<keyword evidence="10 12" id="KW-0808">Transferase</keyword>